<keyword evidence="3" id="KW-1185">Reference proteome</keyword>
<sequence length="386" mass="41056">MSKRRVSDSLSQVDNRGETAMSADANEPREDEQTIIVPSVPLFLDLYGAAVEKSATRCSMGSRVVKTTCYLKHLEFSCTRTQSSVTFYPTDLRYACLPDQSMIDLPTSTARSSKPPVQYRATLPTFSSKSSTTPIQSTMHLSATGTHFPQTTDRTSTPMHLTKTDSQVVPTQSMTRSPTLAKLLTTPGSSQTSPVASPKKLLKLSPISQSSPPTPKRSQVASIATASQSTSTSSFTKPPVILISPQTSPAPSPVKPPTPPTSAQSTPASSPIGGSKIAIQPIPSTSTHHLVFPKPGPYLVAADSEYPASFSPPIKYYSSSPPLRVELMAVDVSRRSTSIHPPPMATEQPNQEPQVSQPPGLTARGSLGTSESDGDEIANASCSSNR</sequence>
<dbReference type="EMBL" id="UXSR01005573">
    <property type="protein sequence ID" value="VDD82778.1"/>
    <property type="molecule type" value="Genomic_DNA"/>
</dbReference>
<evidence type="ECO:0000313" key="3">
    <source>
        <dbReference type="Proteomes" id="UP000267029"/>
    </source>
</evidence>
<dbReference type="Proteomes" id="UP000267029">
    <property type="component" value="Unassembled WGS sequence"/>
</dbReference>
<dbReference type="AlphaFoldDB" id="A0A0R3UM32"/>
<feature type="region of interest" description="Disordered" evidence="1">
    <location>
        <begin position="204"/>
        <end position="281"/>
    </location>
</feature>
<feature type="compositionally biased region" description="Low complexity" evidence="1">
    <location>
        <begin position="218"/>
        <end position="234"/>
    </location>
</feature>
<feature type="region of interest" description="Disordered" evidence="1">
    <location>
        <begin position="334"/>
        <end position="386"/>
    </location>
</feature>
<dbReference type="WBParaSite" id="MCU_006757-RA">
    <property type="protein sequence ID" value="MCU_006757-RA"/>
    <property type="gene ID" value="MCU_006757"/>
</dbReference>
<evidence type="ECO:0000313" key="2">
    <source>
        <dbReference type="EMBL" id="VDD82778.1"/>
    </source>
</evidence>
<evidence type="ECO:0000313" key="4">
    <source>
        <dbReference type="WBParaSite" id="MCU_006757-RA"/>
    </source>
</evidence>
<feature type="compositionally biased region" description="Pro residues" evidence="1">
    <location>
        <begin position="248"/>
        <end position="260"/>
    </location>
</feature>
<protein>
    <submittedName>
        <fullName evidence="4">Flocculation protein FLO11-like</fullName>
    </submittedName>
</protein>
<reference evidence="4" key="2">
    <citation type="submission" date="2019-11" db="UniProtKB">
        <authorList>
            <consortium name="WormBaseParasite"/>
        </authorList>
    </citation>
    <scope>IDENTIFICATION</scope>
</reference>
<proteinExistence type="predicted"/>
<gene>
    <name evidence="2" type="ORF">MCOS_LOCUS8781</name>
</gene>
<feature type="compositionally biased region" description="Low complexity" evidence="1">
    <location>
        <begin position="261"/>
        <end position="271"/>
    </location>
</feature>
<reference evidence="2 3" key="1">
    <citation type="submission" date="2018-10" db="EMBL/GenBank/DDBJ databases">
        <authorList>
            <consortium name="Pathogen Informatics"/>
        </authorList>
    </citation>
    <scope>NUCLEOTIDE SEQUENCE [LARGE SCALE GENOMIC DNA]</scope>
</reference>
<feature type="region of interest" description="Disordered" evidence="1">
    <location>
        <begin position="1"/>
        <end position="32"/>
    </location>
</feature>
<feature type="compositionally biased region" description="Polar residues" evidence="1">
    <location>
        <begin position="347"/>
        <end position="359"/>
    </location>
</feature>
<accession>A0A0R3UM32</accession>
<name>A0A0R3UM32_MESCO</name>
<evidence type="ECO:0000256" key="1">
    <source>
        <dbReference type="SAM" id="MobiDB-lite"/>
    </source>
</evidence>
<organism evidence="2 3">
    <name type="scientific">Mesocestoides corti</name>
    <name type="common">Flatworm</name>
    <dbReference type="NCBI Taxonomy" id="53468"/>
    <lineage>
        <taxon>Eukaryota</taxon>
        <taxon>Metazoa</taxon>
        <taxon>Spiralia</taxon>
        <taxon>Lophotrochozoa</taxon>
        <taxon>Platyhelminthes</taxon>
        <taxon>Cestoda</taxon>
        <taxon>Eucestoda</taxon>
        <taxon>Cyclophyllidea</taxon>
        <taxon>Mesocestoididae</taxon>
        <taxon>Mesocestoides</taxon>
    </lineage>
</organism>